<accession>A0A835XR36</accession>
<proteinExistence type="predicted"/>
<dbReference type="AlphaFoldDB" id="A0A835XR36"/>
<feature type="compositionally biased region" description="Basic and acidic residues" evidence="1">
    <location>
        <begin position="1"/>
        <end position="19"/>
    </location>
</feature>
<evidence type="ECO:0000256" key="1">
    <source>
        <dbReference type="SAM" id="MobiDB-lite"/>
    </source>
</evidence>
<name>A0A835XR36_9CHLO</name>
<evidence type="ECO:0000313" key="2">
    <source>
        <dbReference type="EMBL" id="KAG2489587.1"/>
    </source>
</evidence>
<dbReference type="EMBL" id="JAEHOE010000071">
    <property type="protein sequence ID" value="KAG2489587.1"/>
    <property type="molecule type" value="Genomic_DNA"/>
</dbReference>
<comment type="caution">
    <text evidence="2">The sequence shown here is derived from an EMBL/GenBank/DDBJ whole genome shotgun (WGS) entry which is preliminary data.</text>
</comment>
<gene>
    <name evidence="2" type="ORF">HYH03_011868</name>
</gene>
<dbReference type="OrthoDB" id="524831at2759"/>
<protein>
    <submittedName>
        <fullName evidence="2">Uncharacterized protein</fullName>
    </submittedName>
</protein>
<feature type="region of interest" description="Disordered" evidence="1">
    <location>
        <begin position="1"/>
        <end position="22"/>
    </location>
</feature>
<sequence length="79" mass="8868">MDAKQRKEAEQKLSYDGKRVVSAQQQRLSSMLRDMAEGRSDDHWNAAMKGTLIPHPGAESKTEAIDRERLARALSSAKK</sequence>
<dbReference type="Proteomes" id="UP000612055">
    <property type="component" value="Unassembled WGS sequence"/>
</dbReference>
<reference evidence="2" key="1">
    <citation type="journal article" date="2020" name="bioRxiv">
        <title>Comparative genomics of Chlamydomonas.</title>
        <authorList>
            <person name="Craig R.J."/>
            <person name="Hasan A.R."/>
            <person name="Ness R.W."/>
            <person name="Keightley P.D."/>
        </authorList>
    </citation>
    <scope>NUCLEOTIDE SEQUENCE</scope>
    <source>
        <strain evidence="2">CCAP 11/70</strain>
    </source>
</reference>
<keyword evidence="3" id="KW-1185">Reference proteome</keyword>
<evidence type="ECO:0000313" key="3">
    <source>
        <dbReference type="Proteomes" id="UP000612055"/>
    </source>
</evidence>
<organism evidence="2 3">
    <name type="scientific">Edaphochlamys debaryana</name>
    <dbReference type="NCBI Taxonomy" id="47281"/>
    <lineage>
        <taxon>Eukaryota</taxon>
        <taxon>Viridiplantae</taxon>
        <taxon>Chlorophyta</taxon>
        <taxon>core chlorophytes</taxon>
        <taxon>Chlorophyceae</taxon>
        <taxon>CS clade</taxon>
        <taxon>Chlamydomonadales</taxon>
        <taxon>Chlamydomonadales incertae sedis</taxon>
        <taxon>Edaphochlamys</taxon>
    </lineage>
</organism>